<comment type="caution">
    <text evidence="2">The sequence shown here is derived from an EMBL/GenBank/DDBJ whole genome shotgun (WGS) entry which is preliminary data.</text>
</comment>
<gene>
    <name evidence="2" type="ORF">OHC33_005723</name>
</gene>
<sequence>MVILGGLEVVAAGFLLNEFNKNKVEAREHRKHSHPHHDDRPHPRPPRPDSHGANHLAPPSHPPRPLSAPPPHEYGPKFGQRPPLYQQQPQNWGQRPQWQPGPQSQPPPPGPGSLQHPNTFNGPQRPPQQPFSQSSNSFPVQPQQQFRPNTAPGPPQQQAFRPQPQGNVYVDSKTGRVSHNLYPPDHPMARGTSQVDSGGPRELYGDEKYARSMAGDIGTGPMWSGKDDNDLAYGKDYSDRKRHRRDVSFEGNRDRRRSK</sequence>
<keyword evidence="3" id="KW-1185">Reference proteome</keyword>
<name>A0AAN8EFV1_9EURO</name>
<feature type="region of interest" description="Disordered" evidence="1">
    <location>
        <begin position="25"/>
        <end position="259"/>
    </location>
</feature>
<evidence type="ECO:0000256" key="1">
    <source>
        <dbReference type="SAM" id="MobiDB-lite"/>
    </source>
</evidence>
<feature type="compositionally biased region" description="Low complexity" evidence="1">
    <location>
        <begin position="156"/>
        <end position="166"/>
    </location>
</feature>
<reference evidence="2 3" key="1">
    <citation type="submission" date="2022-12" db="EMBL/GenBank/DDBJ databases">
        <title>Genomic features and morphological characterization of a novel Knufia sp. strain isolated from spacecraft assembly facility.</title>
        <authorList>
            <person name="Teixeira M."/>
            <person name="Chander A.M."/>
            <person name="Stajich J.E."/>
            <person name="Venkateswaran K."/>
        </authorList>
    </citation>
    <scope>NUCLEOTIDE SEQUENCE [LARGE SCALE GENOMIC DNA]</scope>
    <source>
        <strain evidence="2 3">FJI-L2-BK-P2</strain>
    </source>
</reference>
<feature type="compositionally biased region" description="Basic and acidic residues" evidence="1">
    <location>
        <begin position="36"/>
        <end position="52"/>
    </location>
</feature>
<proteinExistence type="predicted"/>
<feature type="compositionally biased region" description="Low complexity" evidence="1">
    <location>
        <begin position="86"/>
        <end position="102"/>
    </location>
</feature>
<accession>A0AAN8EFV1</accession>
<protein>
    <submittedName>
        <fullName evidence="2">Uncharacterized protein</fullName>
    </submittedName>
</protein>
<evidence type="ECO:0000313" key="2">
    <source>
        <dbReference type="EMBL" id="KAK5953155.1"/>
    </source>
</evidence>
<dbReference type="Proteomes" id="UP001316803">
    <property type="component" value="Unassembled WGS sequence"/>
</dbReference>
<feature type="compositionally biased region" description="Low complexity" evidence="1">
    <location>
        <begin position="130"/>
        <end position="146"/>
    </location>
</feature>
<feature type="compositionally biased region" description="Pro residues" evidence="1">
    <location>
        <begin position="59"/>
        <end position="73"/>
    </location>
</feature>
<dbReference type="EMBL" id="JAKLMC020000012">
    <property type="protein sequence ID" value="KAK5953155.1"/>
    <property type="molecule type" value="Genomic_DNA"/>
</dbReference>
<dbReference type="AlphaFoldDB" id="A0AAN8EFV1"/>
<evidence type="ECO:0000313" key="3">
    <source>
        <dbReference type="Proteomes" id="UP001316803"/>
    </source>
</evidence>
<organism evidence="2 3">
    <name type="scientific">Knufia fluminis</name>
    <dbReference type="NCBI Taxonomy" id="191047"/>
    <lineage>
        <taxon>Eukaryota</taxon>
        <taxon>Fungi</taxon>
        <taxon>Dikarya</taxon>
        <taxon>Ascomycota</taxon>
        <taxon>Pezizomycotina</taxon>
        <taxon>Eurotiomycetes</taxon>
        <taxon>Chaetothyriomycetidae</taxon>
        <taxon>Chaetothyriales</taxon>
        <taxon>Trichomeriaceae</taxon>
        <taxon>Knufia</taxon>
    </lineage>
</organism>